<dbReference type="PANTHER" id="PTHR14389:SF14">
    <property type="entry name" value="SERINE PROTEASE FAM111A"/>
    <property type="match status" value="1"/>
</dbReference>
<dbReference type="AlphaFoldDB" id="A0A5N3VQ33"/>
<evidence type="ECO:0000256" key="1">
    <source>
        <dbReference type="SAM" id="MobiDB-lite"/>
    </source>
</evidence>
<gene>
    <name evidence="2" type="ORF">FD754_015372</name>
</gene>
<sequence length="457" mass="52159">MNSEQPESQKDPDEKRKTSSEQCFSKVSEDQQDNSNTSQMKMDAKTSSESIDNTQAEGPRDQAVSPEKTIYVTLDININFWEDLNTLGVVRKAIKTHSGKEKLGYGAEGIDRFLDLGMPLRRFPENCHARKEEQVFGRFDNTSAVCVNVYIHAVGKTRKALLKRRQLHKNGYKFGVHAFKGESMRRLHRCQAPAARNSESQEIKPCVLEQSWQTSTLVRKEKVIKLEKTFESNLDKTRGEILCTHFFLGSVARSGTFHGTAGRVWVLPLALYISTCRHVTYWTVGEDIESRECARTLGRCVKVTFAYEKAEDENKHCFSVERWFETPDVKLDYPVLKLKRNGQQVPERQQTGVGHPDGEVKYTHACAVIPQDQREETYLEHIRARAADRRGACTQYIHMHTQRMFDSEGSLVAKHTAGFACKYPQGISSIIEFSCTLKSIIYAIKKKNIECGRKDYI</sequence>
<keyword evidence="3" id="KW-1185">Reference proteome</keyword>
<dbReference type="GO" id="GO:0005634">
    <property type="term" value="C:nucleus"/>
    <property type="evidence" value="ECO:0007669"/>
    <property type="project" value="TreeGrafter"/>
</dbReference>
<name>A0A5N3VQ33_MUNMU</name>
<dbReference type="Proteomes" id="UP000326458">
    <property type="component" value="Unassembled WGS sequence"/>
</dbReference>
<reference evidence="2 3" key="1">
    <citation type="submission" date="2019-06" db="EMBL/GenBank/DDBJ databases">
        <title>Discovery of a novel chromosome fission-fusion reversal in muntjac.</title>
        <authorList>
            <person name="Mudd A.B."/>
            <person name="Bredeson J.V."/>
            <person name="Baum R."/>
            <person name="Hockemeyer D."/>
            <person name="Rokhsar D.S."/>
        </authorList>
    </citation>
    <scope>NUCLEOTIDE SEQUENCE [LARGE SCALE GENOMIC DNA]</scope>
    <source>
        <strain evidence="2">UTSW_UCB_Mm</strain>
        <tissue evidence="2">Fibroblast cell line</tissue>
    </source>
</reference>
<accession>A0A5N3VQ33</accession>
<evidence type="ECO:0000313" key="3">
    <source>
        <dbReference type="Proteomes" id="UP000326458"/>
    </source>
</evidence>
<evidence type="ECO:0000313" key="2">
    <source>
        <dbReference type="EMBL" id="KAB0350515.1"/>
    </source>
</evidence>
<feature type="region of interest" description="Disordered" evidence="1">
    <location>
        <begin position="1"/>
        <end position="64"/>
    </location>
</feature>
<feature type="compositionally biased region" description="Basic and acidic residues" evidence="1">
    <location>
        <begin position="7"/>
        <end position="19"/>
    </location>
</feature>
<comment type="caution">
    <text evidence="2">The sequence shown here is derived from an EMBL/GenBank/DDBJ whole genome shotgun (WGS) entry which is preliminary data.</text>
</comment>
<dbReference type="PANTHER" id="PTHR14389">
    <property type="entry name" value="SI:CH1073-475A24.1"/>
    <property type="match status" value="1"/>
</dbReference>
<dbReference type="GO" id="GO:0006260">
    <property type="term" value="P:DNA replication"/>
    <property type="evidence" value="ECO:0007669"/>
    <property type="project" value="TreeGrafter"/>
</dbReference>
<proteinExistence type="predicted"/>
<protein>
    <submittedName>
        <fullName evidence="2">Uncharacterized protein</fullName>
    </submittedName>
</protein>
<dbReference type="GO" id="GO:0000785">
    <property type="term" value="C:chromatin"/>
    <property type="evidence" value="ECO:0007669"/>
    <property type="project" value="TreeGrafter"/>
</dbReference>
<dbReference type="EMBL" id="VCEA01000002">
    <property type="protein sequence ID" value="KAB0350515.1"/>
    <property type="molecule type" value="Genomic_DNA"/>
</dbReference>
<feature type="compositionally biased region" description="Polar residues" evidence="1">
    <location>
        <begin position="33"/>
        <end position="56"/>
    </location>
</feature>
<organism evidence="2 3">
    <name type="scientific">Muntiacus muntjak</name>
    <name type="common">Barking deer</name>
    <name type="synonym">Indian muntjac</name>
    <dbReference type="NCBI Taxonomy" id="9888"/>
    <lineage>
        <taxon>Eukaryota</taxon>
        <taxon>Metazoa</taxon>
        <taxon>Chordata</taxon>
        <taxon>Craniata</taxon>
        <taxon>Vertebrata</taxon>
        <taxon>Euteleostomi</taxon>
        <taxon>Mammalia</taxon>
        <taxon>Eutheria</taxon>
        <taxon>Laurasiatheria</taxon>
        <taxon>Artiodactyla</taxon>
        <taxon>Ruminantia</taxon>
        <taxon>Pecora</taxon>
        <taxon>Cervidae</taxon>
        <taxon>Muntiacinae</taxon>
        <taxon>Muntiacus</taxon>
    </lineage>
</organism>